<dbReference type="SUPFAM" id="SSF57716">
    <property type="entry name" value="Glucocorticoid receptor-like (DNA-binding domain)"/>
    <property type="match status" value="1"/>
</dbReference>
<evidence type="ECO:0000256" key="4">
    <source>
        <dbReference type="ARBA" id="ARBA00023125"/>
    </source>
</evidence>
<dbReference type="CDD" id="cd07765">
    <property type="entry name" value="KRAB_A-box"/>
    <property type="match status" value="1"/>
</dbReference>
<keyword evidence="4 5" id="KW-0238">DNA-binding</keyword>
<feature type="compositionally biased region" description="Basic and acidic residues" evidence="6">
    <location>
        <begin position="1778"/>
        <end position="1788"/>
    </location>
</feature>
<evidence type="ECO:0000259" key="7">
    <source>
        <dbReference type="PROSITE" id="PS50805"/>
    </source>
</evidence>
<dbReference type="InterPro" id="IPR050169">
    <property type="entry name" value="Krueppel_C2H2_ZnF"/>
</dbReference>
<proteinExistence type="predicted"/>
<feature type="compositionally biased region" description="Basic and acidic residues" evidence="6">
    <location>
        <begin position="400"/>
        <end position="429"/>
    </location>
</feature>
<evidence type="ECO:0000256" key="1">
    <source>
        <dbReference type="ARBA" id="ARBA00022723"/>
    </source>
</evidence>
<dbReference type="GO" id="GO:0006355">
    <property type="term" value="P:regulation of DNA-templated transcription"/>
    <property type="evidence" value="ECO:0007669"/>
    <property type="project" value="InterPro"/>
</dbReference>
<feature type="compositionally biased region" description="Polar residues" evidence="6">
    <location>
        <begin position="1877"/>
        <end position="1903"/>
    </location>
</feature>
<feature type="compositionally biased region" description="Polar residues" evidence="6">
    <location>
        <begin position="1715"/>
        <end position="1728"/>
    </location>
</feature>
<dbReference type="Gene3D" id="2.180.10.10">
    <property type="entry name" value="RHS repeat-associated core"/>
    <property type="match status" value="1"/>
</dbReference>
<dbReference type="SMART" id="SM00980">
    <property type="entry name" value="THAP"/>
    <property type="match status" value="1"/>
</dbReference>
<evidence type="ECO:0000256" key="2">
    <source>
        <dbReference type="ARBA" id="ARBA00022771"/>
    </source>
</evidence>
<dbReference type="Gene3D" id="6.10.140.140">
    <property type="match status" value="1"/>
</dbReference>
<evidence type="ECO:0000313" key="9">
    <source>
        <dbReference type="EMBL" id="CAH2281705.1"/>
    </source>
</evidence>
<feature type="region of interest" description="Disordered" evidence="6">
    <location>
        <begin position="1399"/>
        <end position="1424"/>
    </location>
</feature>
<feature type="compositionally biased region" description="Polar residues" evidence="6">
    <location>
        <begin position="1643"/>
        <end position="1669"/>
    </location>
</feature>
<dbReference type="GO" id="GO:0008270">
    <property type="term" value="F:zinc ion binding"/>
    <property type="evidence" value="ECO:0007669"/>
    <property type="project" value="UniProtKB-KW"/>
</dbReference>
<organism evidence="9 10">
    <name type="scientific">Pelobates cultripes</name>
    <name type="common">Western spadefoot toad</name>
    <dbReference type="NCBI Taxonomy" id="61616"/>
    <lineage>
        <taxon>Eukaryota</taxon>
        <taxon>Metazoa</taxon>
        <taxon>Chordata</taxon>
        <taxon>Craniata</taxon>
        <taxon>Vertebrata</taxon>
        <taxon>Euteleostomi</taxon>
        <taxon>Amphibia</taxon>
        <taxon>Batrachia</taxon>
        <taxon>Anura</taxon>
        <taxon>Pelobatoidea</taxon>
        <taxon>Pelobatidae</taxon>
        <taxon>Pelobates</taxon>
    </lineage>
</organism>
<dbReference type="GO" id="GO:0003677">
    <property type="term" value="F:DNA binding"/>
    <property type="evidence" value="ECO:0007669"/>
    <property type="project" value="UniProtKB-UniRule"/>
</dbReference>
<feature type="region of interest" description="Disordered" evidence="6">
    <location>
        <begin position="380"/>
        <end position="448"/>
    </location>
</feature>
<dbReference type="PANTHER" id="PTHR23232:SF142">
    <property type="entry name" value="GASTRULA ZINC FINGER PROTEIN XLCGF57.1-LIKE-RELATED"/>
    <property type="match status" value="1"/>
</dbReference>
<feature type="region of interest" description="Disordered" evidence="6">
    <location>
        <begin position="843"/>
        <end position="874"/>
    </location>
</feature>
<feature type="domain" description="THAP-type" evidence="8">
    <location>
        <begin position="18"/>
        <end position="119"/>
    </location>
</feature>
<feature type="region of interest" description="Disordered" evidence="6">
    <location>
        <begin position="1953"/>
        <end position="1982"/>
    </location>
</feature>
<dbReference type="Pfam" id="PF15287">
    <property type="entry name" value="KRBA1"/>
    <property type="match status" value="2"/>
</dbReference>
<feature type="compositionally biased region" description="Polar residues" evidence="6">
    <location>
        <begin position="1553"/>
        <end position="1564"/>
    </location>
</feature>
<keyword evidence="1" id="KW-0479">Metal-binding</keyword>
<feature type="region of interest" description="Disordered" evidence="6">
    <location>
        <begin position="223"/>
        <end position="271"/>
    </location>
</feature>
<feature type="compositionally biased region" description="Polar residues" evidence="6">
    <location>
        <begin position="1695"/>
        <end position="1705"/>
    </location>
</feature>
<dbReference type="InterPro" id="IPR029317">
    <property type="entry name" value="KRBA1_rpt"/>
</dbReference>
<dbReference type="PROSITE" id="PS50950">
    <property type="entry name" value="ZF_THAP"/>
    <property type="match status" value="1"/>
</dbReference>
<feature type="compositionally biased region" description="Basic and acidic residues" evidence="6">
    <location>
        <begin position="246"/>
        <end position="256"/>
    </location>
</feature>
<feature type="compositionally biased region" description="Basic and acidic residues" evidence="6">
    <location>
        <begin position="1972"/>
        <end position="1982"/>
    </location>
</feature>
<feature type="domain" description="KRAB" evidence="7">
    <location>
        <begin position="485"/>
        <end position="557"/>
    </location>
</feature>
<feature type="compositionally biased region" description="Basic and acidic residues" evidence="6">
    <location>
        <begin position="1850"/>
        <end position="1860"/>
    </location>
</feature>
<evidence type="ECO:0000256" key="3">
    <source>
        <dbReference type="ARBA" id="ARBA00022833"/>
    </source>
</evidence>
<dbReference type="PANTHER" id="PTHR23232">
    <property type="entry name" value="KRAB DOMAIN C2H2 ZINC FINGER"/>
    <property type="match status" value="1"/>
</dbReference>
<evidence type="ECO:0000256" key="6">
    <source>
        <dbReference type="SAM" id="MobiDB-lite"/>
    </source>
</evidence>
<keyword evidence="2 5" id="KW-0863">Zinc-finger</keyword>
<dbReference type="SMART" id="SM00349">
    <property type="entry name" value="KRAB"/>
    <property type="match status" value="1"/>
</dbReference>
<feature type="compositionally biased region" description="Polar residues" evidence="6">
    <location>
        <begin position="1027"/>
        <end position="1038"/>
    </location>
</feature>
<accession>A0AAD1RYT3</accession>
<feature type="region of interest" description="Disordered" evidence="6">
    <location>
        <begin position="1005"/>
        <end position="1038"/>
    </location>
</feature>
<sequence>MGGQVLNRFLSHSASRFMMPHCLAHGCRNCCDTSDPSVTFHAFPDCVEAAQRWAGLCEVSEADRNHLIQDVQRGHSAKYHICSLHFADSDFEESLSSPNGEAPGGAKRKLRYGAQPSVFLTAPIGSNDECSEKGEQVPVAHPELHFKSETVSGKEYSCASHCVTQTVVRSSHQNMDQIVLNFLEQNKKLIGDNVSVQCAAQCSGSCNITQGMVKQVVIILMEPPKHTPPSTSQEPSHSLTTSTQTERTRGPEDVPHLAKHSPPKLCQEPRHTVSSCTQTELSMEYLQKHLRNPKEEAASSSYFPQRPHFCQKHAQCDPCFLTPSINQYVDSLLAQHKVPLQESSHSCCISASTSQCSCHQSTPFVKQIIINFLEQGNNPVKLDVPTQQTSRDQSPPADSRQQHMETQTHEEHLQINLRNPRDLSEHLPSDSEAPTEYPPSPPSATTFLTGSLKAEDGMEPLSLKIHECPSEFESQCNYELHRDLVTFEDIAVYFSKDEWKLLGDEEKELYKEVMMENYHNLCSLGYSKEKPDLIVCIENEQLDLWKNSGRDCKDRQAEWEEDHWCPLDMDVEVTHCLDRKDTQKPQRTADRASAEGSSHIGALMRLVNEIPGFLLGSSVTDGSMSPAESLEEHENLGPISEIKTEESSPACIPVSLHVPHLRDTPDIYSVNRRMVKNIEPVLITSVTKTEESKTEVAIEAAAKHEKSFSLSHPSSCDLIAKREFDEEECSIKQERSPTCTPVHGFLGPKTIPDLTHRAPHTLKNPSHGLCSQGDHTPEAVIRTIHCKGSPSTWLRAPSDHALRTSPGNQSISPAWGGILSIKQEDSGSEDNLPLCLSDVRKLSAPPADPLQQNRGHRRQEAPRRSLADSIPPGNSHLHGLMNCLKEISACQPRPFSNTVTSARWGLELGGICAETTIRSGGSVVTRTSEISPVPPNPFTVAVTNGVSRMHYSQQRTPETWSPQPGRDGKFLDKVAMRVPGLHGLGRSGPEMVEEMRRPVLGVKRTHSEDMAPPSGTMDSKRPVLEPSSPSHPISNSFPGQYDLWRPPEDLRGQSEANPTGKSHLVNVVNCVKKIPHCRPSPPAKGPRSAQGLTTTECDLSQTHSQGIIMDDKTKVHVKEEKCPSPALAVPGQWVQPPSSPRDTEGQGPSFPNMHLIGLMKLMEDIPRPDSGSSSRAMFSIAVGRTEIRRAERTSHFPLPADDTIFQPESNDTIASVDSVFSDDISLSSENVDPSYSAIDGLQKVVSEFAELGSVSPLVAVATPPVSVDVAEESGLRKSKESAPGPPCSTRLNEKGREPLRSTLVNAGSRCSAEDGKASYAALCGLEKVVHGFSEQECVSPFAAIRIQSSSNLTEITANKHSDHEDTDSSYSALSGLQKVVNGFSEVGCVSPFSAVSTTASEPAMETSVRKKTEPPADTSSGHNAVENFHKSSLSFLTDEDWPVSGADSSYSALTGLQKVVNGVPDIGCLSPLTVVSIPSSEGDQEPSVKRRCERNNEDVWQMSPQPLTEKQSQPCLTAGAKADAGLGYGSNSPRRTPSARSQCIDLTEEEESICTNTTPPTLNRPQKPLSWGTNSTLSASERPQKNTWRHTMLPSIDKYQKPISRGTTTTTSVLECQQRPIPRVTCSTSFTPERQQKPISRDVSVTSFTPDIQQKPISREGNATFSTPDRQQRPISREGSASSSAPERQQRPISRESSTTSYTQDGQEKPISREGSATSSTLYRQQRPISREGGTLSYTLDRQQRPISREASATSATLDKHQRHISREGTATSSTLDRQQRPISRDGRATSSTMDRQQRPISREGSATSSTMDRQQRPISREGSATSSTMDRQQRPISREGSATSYTADRQQRPISRDGRATSSTMDRQQRPISRGDSATSSTMDRQQRPISSEGSATSSTMDRQQRPISREGGAMSCTPARQQRPISKEATGPSTFQVTSSQCIDLTTEEHLAKSKDLTPELGRGVASNDASHRKPSDVEKRQRLYIDLTRDSRRNLDKHLHPGPSGQETNLRKGGVTTVNEHLSGLEKLLKDMSSLASTNHPSEYSQSATWWFKSTTPPET</sequence>
<protein>
    <submittedName>
        <fullName evidence="9">Uncharacterized protein</fullName>
    </submittedName>
</protein>
<keyword evidence="3" id="KW-0862">Zinc</keyword>
<feature type="region of interest" description="Disordered" evidence="6">
    <location>
        <begin position="2039"/>
        <end position="2063"/>
    </location>
</feature>
<dbReference type="PROSITE" id="PS50805">
    <property type="entry name" value="KRAB"/>
    <property type="match status" value="1"/>
</dbReference>
<keyword evidence="10" id="KW-1185">Reference proteome</keyword>
<name>A0AAD1RYT3_PELCU</name>
<dbReference type="SMART" id="SM01258">
    <property type="entry name" value="KRBA1"/>
    <property type="match status" value="1"/>
</dbReference>
<dbReference type="InterPro" id="IPR006612">
    <property type="entry name" value="THAP_Znf"/>
</dbReference>
<dbReference type="SUPFAM" id="SSF109640">
    <property type="entry name" value="KRAB domain (Kruppel-associated box)"/>
    <property type="match status" value="1"/>
</dbReference>
<reference evidence="9" key="1">
    <citation type="submission" date="2022-03" db="EMBL/GenBank/DDBJ databases">
        <authorList>
            <person name="Alioto T."/>
            <person name="Alioto T."/>
            <person name="Gomez Garrido J."/>
        </authorList>
    </citation>
    <scope>NUCLEOTIDE SEQUENCE</scope>
</reference>
<feature type="compositionally biased region" description="Polar residues" evidence="6">
    <location>
        <begin position="1571"/>
        <end position="1581"/>
    </location>
</feature>
<feature type="region of interest" description="Disordered" evidence="6">
    <location>
        <begin position="1272"/>
        <end position="1298"/>
    </location>
</feature>
<feature type="compositionally biased region" description="Polar residues" evidence="6">
    <location>
        <begin position="228"/>
        <end position="245"/>
    </location>
</feature>
<feature type="region of interest" description="Disordered" evidence="6">
    <location>
        <begin position="1127"/>
        <end position="1148"/>
    </location>
</feature>
<evidence type="ECO:0000313" key="10">
    <source>
        <dbReference type="Proteomes" id="UP001295444"/>
    </source>
</evidence>
<feature type="region of interest" description="Disordered" evidence="6">
    <location>
        <begin position="1995"/>
        <end position="2014"/>
    </location>
</feature>
<dbReference type="SMART" id="SM00692">
    <property type="entry name" value="DM3"/>
    <property type="match status" value="1"/>
</dbReference>
<gene>
    <name evidence="9" type="ORF">PECUL_23A028655</name>
</gene>
<feature type="region of interest" description="Disordered" evidence="6">
    <location>
        <begin position="1551"/>
        <end position="1584"/>
    </location>
</feature>
<dbReference type="Pfam" id="PF01352">
    <property type="entry name" value="KRAB"/>
    <property type="match status" value="1"/>
</dbReference>
<evidence type="ECO:0000256" key="5">
    <source>
        <dbReference type="PROSITE-ProRule" id="PRU00309"/>
    </source>
</evidence>
<dbReference type="EMBL" id="OW240915">
    <property type="protein sequence ID" value="CAH2281705.1"/>
    <property type="molecule type" value="Genomic_DNA"/>
</dbReference>
<dbReference type="InterPro" id="IPR036051">
    <property type="entry name" value="KRAB_dom_sf"/>
</dbReference>
<dbReference type="Proteomes" id="UP001295444">
    <property type="component" value="Chromosome 04"/>
</dbReference>
<dbReference type="Pfam" id="PF05485">
    <property type="entry name" value="THAP"/>
    <property type="match status" value="1"/>
</dbReference>
<evidence type="ECO:0000259" key="8">
    <source>
        <dbReference type="PROSITE" id="PS50950"/>
    </source>
</evidence>
<dbReference type="InterPro" id="IPR001909">
    <property type="entry name" value="KRAB"/>
</dbReference>
<feature type="region of interest" description="Disordered" evidence="6">
    <location>
        <begin position="1625"/>
        <end position="1939"/>
    </location>
</feature>